<evidence type="ECO:0000256" key="10">
    <source>
        <dbReference type="RuleBase" id="RU362083"/>
    </source>
</evidence>
<dbReference type="GO" id="GO:0120029">
    <property type="term" value="P:proton export across plasma membrane"/>
    <property type="evidence" value="ECO:0007669"/>
    <property type="project" value="UniProtKB-UniRule"/>
</dbReference>
<keyword evidence="5 10" id="KW-0547">Nucleotide-binding</keyword>
<keyword evidence="10" id="KW-0460">Magnesium</keyword>
<dbReference type="VEuPathDB" id="FungiDB:C8Q69DRAFT_521825"/>
<evidence type="ECO:0000256" key="2">
    <source>
        <dbReference type="ARBA" id="ARBA00004141"/>
    </source>
</evidence>
<dbReference type="SMART" id="SM00831">
    <property type="entry name" value="Cation_ATPase_N"/>
    <property type="match status" value="1"/>
</dbReference>
<dbReference type="NCBIfam" id="TIGR01494">
    <property type="entry name" value="ATPase_P-type"/>
    <property type="match status" value="3"/>
</dbReference>
<keyword evidence="6 10" id="KW-0067">ATP-binding</keyword>
<dbReference type="SFLD" id="SFLDF00027">
    <property type="entry name" value="p-type_atpase"/>
    <property type="match status" value="1"/>
</dbReference>
<gene>
    <name evidence="13" type="ORF">C8Q69DRAFT_521825</name>
</gene>
<keyword evidence="10" id="KW-0813">Transport</keyword>
<keyword evidence="4 10" id="KW-0812">Transmembrane</keyword>
<dbReference type="InterPro" id="IPR044492">
    <property type="entry name" value="P_typ_ATPase_HD_dom"/>
</dbReference>
<keyword evidence="10" id="KW-0406">Ion transport</keyword>
<evidence type="ECO:0000256" key="4">
    <source>
        <dbReference type="ARBA" id="ARBA00022692"/>
    </source>
</evidence>
<comment type="function">
    <text evidence="1">The plasma membrane ATPase of plants and fungi is a hydrogen ion pump. The proton gradient it generates drives the active transport of nutrients by H(+)-symport. The resulting external acidification and/or internal alkinization may mediate growth responses.</text>
</comment>
<dbReference type="Gene3D" id="3.40.1110.10">
    <property type="entry name" value="Calcium-transporting ATPase, cytoplasmic domain N"/>
    <property type="match status" value="1"/>
</dbReference>
<dbReference type="PROSITE" id="PS00154">
    <property type="entry name" value="ATPASE_E1_E2"/>
    <property type="match status" value="1"/>
</dbReference>
<protein>
    <recommendedName>
        <fullName evidence="10">Plasma membrane ATPase</fullName>
        <ecNumber evidence="10">7.1.2.1</ecNumber>
    </recommendedName>
</protein>
<evidence type="ECO:0000259" key="12">
    <source>
        <dbReference type="SMART" id="SM00831"/>
    </source>
</evidence>
<dbReference type="InterPro" id="IPR004014">
    <property type="entry name" value="ATPase_P-typ_cation-transptr_N"/>
</dbReference>
<feature type="transmembrane region" description="Helical" evidence="10">
    <location>
        <begin position="144"/>
        <end position="163"/>
    </location>
</feature>
<dbReference type="InterPro" id="IPR036412">
    <property type="entry name" value="HAD-like_sf"/>
</dbReference>
<dbReference type="AlphaFoldDB" id="A0A443HRP6"/>
<dbReference type="NCBIfam" id="TIGR01647">
    <property type="entry name" value="ATPase-IIIA_H"/>
    <property type="match status" value="1"/>
</dbReference>
<feature type="transmembrane region" description="Helical" evidence="10">
    <location>
        <begin position="889"/>
        <end position="909"/>
    </location>
</feature>
<dbReference type="SUPFAM" id="SSF81653">
    <property type="entry name" value="Calcium ATPase, transduction domain A"/>
    <property type="match status" value="2"/>
</dbReference>
<dbReference type="Gene3D" id="2.70.150.10">
    <property type="entry name" value="Calcium-transporting ATPase, cytoplasmic transduction domain A"/>
    <property type="match status" value="1"/>
</dbReference>
<dbReference type="InterPro" id="IPR023298">
    <property type="entry name" value="ATPase_P-typ_TM_dom_sf"/>
</dbReference>
<dbReference type="EMBL" id="RCNU01000007">
    <property type="protein sequence ID" value="RWQ94457.1"/>
    <property type="molecule type" value="Genomic_DNA"/>
</dbReference>
<dbReference type="GO" id="GO:0005886">
    <property type="term" value="C:plasma membrane"/>
    <property type="evidence" value="ECO:0007669"/>
    <property type="project" value="UniProtKB-SubCell"/>
</dbReference>
<organism evidence="13 14">
    <name type="scientific">Byssochlamys spectabilis</name>
    <name type="common">Paecilomyces variotii</name>
    <dbReference type="NCBI Taxonomy" id="264951"/>
    <lineage>
        <taxon>Eukaryota</taxon>
        <taxon>Fungi</taxon>
        <taxon>Dikarya</taxon>
        <taxon>Ascomycota</taxon>
        <taxon>Pezizomycotina</taxon>
        <taxon>Eurotiomycetes</taxon>
        <taxon>Eurotiomycetidae</taxon>
        <taxon>Eurotiales</taxon>
        <taxon>Thermoascaceae</taxon>
        <taxon>Paecilomyces</taxon>
    </lineage>
</organism>
<reference evidence="13 14" key="1">
    <citation type="journal article" date="2018" name="Front. Microbiol.">
        <title>Genomic and genetic insights into a cosmopolitan fungus, Paecilomyces variotii (Eurotiales).</title>
        <authorList>
            <person name="Urquhart A.S."/>
            <person name="Mondo S.J."/>
            <person name="Makela M.R."/>
            <person name="Hane J.K."/>
            <person name="Wiebenga A."/>
            <person name="He G."/>
            <person name="Mihaltcheva S."/>
            <person name="Pangilinan J."/>
            <person name="Lipzen A."/>
            <person name="Barry K."/>
            <person name="de Vries R.P."/>
            <person name="Grigoriev I.V."/>
            <person name="Idnurm A."/>
        </authorList>
    </citation>
    <scope>NUCLEOTIDE SEQUENCE [LARGE SCALE GENOMIC DNA]</scope>
    <source>
        <strain evidence="13 14">CBS 101075</strain>
    </source>
</reference>
<evidence type="ECO:0000256" key="9">
    <source>
        <dbReference type="ARBA" id="ARBA00023136"/>
    </source>
</evidence>
<keyword evidence="10" id="KW-0375">Hydrogen ion transport</keyword>
<dbReference type="Pfam" id="PF00702">
    <property type="entry name" value="Hydrolase"/>
    <property type="match status" value="1"/>
</dbReference>
<evidence type="ECO:0000256" key="6">
    <source>
        <dbReference type="ARBA" id="ARBA00022840"/>
    </source>
</evidence>
<name>A0A443HRP6_BYSSP</name>
<comment type="catalytic activity">
    <reaction evidence="10">
        <text>ATP + H2O + H(+)(in) = ADP + phosphate + 2 H(+)(out)</text>
        <dbReference type="Rhea" id="RHEA:20852"/>
        <dbReference type="ChEBI" id="CHEBI:15377"/>
        <dbReference type="ChEBI" id="CHEBI:15378"/>
        <dbReference type="ChEBI" id="CHEBI:30616"/>
        <dbReference type="ChEBI" id="CHEBI:43474"/>
        <dbReference type="ChEBI" id="CHEBI:456216"/>
        <dbReference type="EC" id="7.1.2.1"/>
    </reaction>
</comment>
<dbReference type="RefSeq" id="XP_028484102.1">
    <property type="nucleotide sequence ID" value="XM_028633525.1"/>
</dbReference>
<dbReference type="Proteomes" id="UP000283841">
    <property type="component" value="Unassembled WGS sequence"/>
</dbReference>
<dbReference type="PANTHER" id="PTHR42861">
    <property type="entry name" value="CALCIUM-TRANSPORTING ATPASE"/>
    <property type="match status" value="1"/>
</dbReference>
<feature type="region of interest" description="Disordered" evidence="11">
    <location>
        <begin position="269"/>
        <end position="292"/>
    </location>
</feature>
<dbReference type="GO" id="GO:0005524">
    <property type="term" value="F:ATP binding"/>
    <property type="evidence" value="ECO:0007669"/>
    <property type="project" value="UniProtKB-UniRule"/>
</dbReference>
<dbReference type="FunFam" id="3.40.50.1000:FF:000008">
    <property type="entry name" value="Plasma membrane ATPase"/>
    <property type="match status" value="1"/>
</dbReference>
<dbReference type="Gene3D" id="1.20.1110.10">
    <property type="entry name" value="Calcium-transporting ATPase, transmembrane domain"/>
    <property type="match status" value="1"/>
</dbReference>
<feature type="transmembrane region" description="Helical" evidence="10">
    <location>
        <begin position="760"/>
        <end position="781"/>
    </location>
</feature>
<dbReference type="GO" id="GO:0008553">
    <property type="term" value="F:P-type proton-exporting transporter activity"/>
    <property type="evidence" value="ECO:0007669"/>
    <property type="project" value="UniProtKB-UniRule"/>
</dbReference>
<dbReference type="PRINTS" id="PR00120">
    <property type="entry name" value="HATPASE"/>
</dbReference>
<dbReference type="InterPro" id="IPR008250">
    <property type="entry name" value="ATPase_P-typ_transduc_dom_A_sf"/>
</dbReference>
<feature type="transmembrane region" description="Helical" evidence="10">
    <location>
        <begin position="363"/>
        <end position="384"/>
    </location>
</feature>
<evidence type="ECO:0000313" key="14">
    <source>
        <dbReference type="Proteomes" id="UP000283841"/>
    </source>
</evidence>
<feature type="transmembrane region" description="Helical" evidence="10">
    <location>
        <begin position="823"/>
        <end position="841"/>
    </location>
</feature>
<accession>A0A443HRP6</accession>
<dbReference type="SUPFAM" id="SSF81665">
    <property type="entry name" value="Calcium ATPase, transmembrane domain M"/>
    <property type="match status" value="1"/>
</dbReference>
<dbReference type="FunFam" id="3.40.1110.10:FF:000005">
    <property type="entry name" value="Plasma membrane ATPase"/>
    <property type="match status" value="1"/>
</dbReference>
<sequence>MSLSSRNGDARQVNDVDSSGLFRQENQCSLILAVVLNRRPSRVSSKDGEKLDEFTRLVKYASTYRDKDVHGPEEGEVRTRRIWYAPWRQKRFRWRYIGSTPSFPEEWLLTDIRQGLSESDVSTRRSLVGYNELAAEKENPFAKFLSYFQGPILYVMELAVLLAAGLEDWIDFGVIIGILCLNAVVGWYQEKRAADVVSALKADIAMRAIVVRDGEEVDTYARELVPGDVIIIDEGQTIPADAKIICAYDDPENGWNEYKRLMEEGKLSAGAADHSEDKDGSEHDETDQRGPSVIACDHSAITGESLAVDRYVGDTAFYTTGCKRGKAYAVVQSTGPRTFVGRTAAMVQNTKDTGHFKMVMDSIGTVLLVLVMAWILAMWIGGFYRNIPIASPKEQTLLFYTLELLIIGVPVGLPVVTTTTLAVGAAYLAKKKAIVQKLTAIESLSGVDVLCSDKTGTLTANRLSIREPFVAEGVDVNWLFAVAALASSHNVNTLDPIDRITILSLRQYPKAKEILQQGWKMEEFHPFDPVSKRIVSVATCNGTRYTCTKGAPQAVLQLTNSSESTAKTYKEKATEFGSRGFRSLGVAVQKEGEDWTLLGMLPMFDPPREDTAQTIAEAQKLGIQVKMLTGDAIAIAKETCKMLGLGTRVFKSEKLISGGLSGAMAAELVEKADGFAEVFPEHKYQVVEILQDRGHLTAMTGDGVNDAPSLKKADCGIAVEGASEAAQSAADIVFLEPGLSTIIDSIKVARQIFHRMKAYIQYRIALCLHLEIYLVTSMIILNESIRADLIVFLALFADLATVAIAYDHASYELRPVEWQLPKIWIISIILGILLAAATWVIRGTMFLPDGGIIQNWGSIEEVIFLEVALTENWLIFITRGADTWPSLQLVGAIFGVDALATIFCLFGWLSNRDMVTDPYDQLLNTPKETQNGWTDIVTVVRIWGYAIGVTVVLALIYYALNKIRWLDELGRTKRSKGDIQIGTILSHLAQISVQYEKEGESGGGRFFLASKEEGDME</sequence>
<dbReference type="InterPro" id="IPR023299">
    <property type="entry name" value="ATPase_P-typ_cyto_dom_N"/>
</dbReference>
<comment type="similarity">
    <text evidence="3 10">Belongs to the cation transport ATPase (P-type) (TC 3.A.3) family. Type IIIA subfamily.</text>
</comment>
<proteinExistence type="inferred from homology"/>
<dbReference type="STRING" id="264951.A0A443HRP6"/>
<keyword evidence="14" id="KW-1185">Reference proteome</keyword>
<dbReference type="InterPro" id="IPR006534">
    <property type="entry name" value="P-type_ATPase_IIIA"/>
</dbReference>
<dbReference type="GeneID" id="39602802"/>
<evidence type="ECO:0000256" key="11">
    <source>
        <dbReference type="SAM" id="MobiDB-lite"/>
    </source>
</evidence>
<comment type="caution">
    <text evidence="13">The sequence shown here is derived from an EMBL/GenBank/DDBJ whole genome shotgun (WGS) entry which is preliminary data.</text>
</comment>
<evidence type="ECO:0000256" key="3">
    <source>
        <dbReference type="ARBA" id="ARBA00008804"/>
    </source>
</evidence>
<evidence type="ECO:0000256" key="7">
    <source>
        <dbReference type="ARBA" id="ARBA00022967"/>
    </source>
</evidence>
<dbReference type="SFLD" id="SFLDS00003">
    <property type="entry name" value="Haloacid_Dehalogenase"/>
    <property type="match status" value="1"/>
</dbReference>
<evidence type="ECO:0000256" key="5">
    <source>
        <dbReference type="ARBA" id="ARBA00022741"/>
    </source>
</evidence>
<dbReference type="InterPro" id="IPR059000">
    <property type="entry name" value="ATPase_P-type_domA"/>
</dbReference>
<dbReference type="EC" id="7.1.2.1" evidence="10"/>
<comment type="subcellular location">
    <subcellularLocation>
        <location evidence="10">Cell membrane</location>
        <topology evidence="10">Multi-pass membrane protein</topology>
    </subcellularLocation>
    <subcellularLocation>
        <location evidence="2">Membrane</location>
        <topology evidence="2">Multi-pass membrane protein</topology>
    </subcellularLocation>
</comment>
<evidence type="ECO:0000313" key="13">
    <source>
        <dbReference type="EMBL" id="RWQ94457.1"/>
    </source>
</evidence>
<dbReference type="SUPFAM" id="SSF56784">
    <property type="entry name" value="HAD-like"/>
    <property type="match status" value="1"/>
</dbReference>
<dbReference type="InterPro" id="IPR001757">
    <property type="entry name" value="P_typ_ATPase"/>
</dbReference>
<feature type="compositionally biased region" description="Basic and acidic residues" evidence="11">
    <location>
        <begin position="273"/>
        <end position="288"/>
    </location>
</feature>
<dbReference type="InterPro" id="IPR023214">
    <property type="entry name" value="HAD_sf"/>
</dbReference>
<keyword evidence="8 10" id="KW-1133">Transmembrane helix</keyword>
<feature type="transmembrane region" description="Helical" evidence="10">
    <location>
        <begin position="169"/>
        <end position="188"/>
    </location>
</feature>
<dbReference type="PRINTS" id="PR00119">
    <property type="entry name" value="CATATPASE"/>
</dbReference>
<keyword evidence="7 10" id="KW-1278">Translocase</keyword>
<keyword evidence="9 10" id="KW-0472">Membrane</keyword>
<dbReference type="InterPro" id="IPR018303">
    <property type="entry name" value="ATPase_P-typ_P_site"/>
</dbReference>
<evidence type="ECO:0000256" key="8">
    <source>
        <dbReference type="ARBA" id="ARBA00022989"/>
    </source>
</evidence>
<dbReference type="SFLD" id="SFLDG00002">
    <property type="entry name" value="C1.7:_P-type_atpase_like"/>
    <property type="match status" value="1"/>
</dbReference>
<dbReference type="Pfam" id="PF00690">
    <property type="entry name" value="Cation_ATPase_N"/>
    <property type="match status" value="1"/>
</dbReference>
<feature type="domain" description="Cation-transporting P-type ATPase N-terminal" evidence="12">
    <location>
        <begin position="95"/>
        <end position="168"/>
    </location>
</feature>
<dbReference type="GO" id="GO:0016887">
    <property type="term" value="F:ATP hydrolysis activity"/>
    <property type="evidence" value="ECO:0007669"/>
    <property type="project" value="InterPro"/>
</dbReference>
<dbReference type="Pfam" id="PF00122">
    <property type="entry name" value="E1-E2_ATPase"/>
    <property type="match status" value="2"/>
</dbReference>
<feature type="transmembrane region" description="Helical" evidence="10">
    <location>
        <begin position="404"/>
        <end position="429"/>
    </location>
</feature>
<dbReference type="FunFam" id="1.20.1110.10:FF:000021">
    <property type="entry name" value="Plasma membrane ATPase"/>
    <property type="match status" value="1"/>
</dbReference>
<feature type="transmembrane region" description="Helical" evidence="10">
    <location>
        <begin position="942"/>
        <end position="960"/>
    </location>
</feature>
<feature type="transmembrane region" description="Helical" evidence="10">
    <location>
        <begin position="787"/>
        <end position="811"/>
    </location>
</feature>
<dbReference type="Gene3D" id="3.40.50.1000">
    <property type="entry name" value="HAD superfamily/HAD-like"/>
    <property type="match status" value="1"/>
</dbReference>
<evidence type="ECO:0000256" key="1">
    <source>
        <dbReference type="ARBA" id="ARBA00003417"/>
    </source>
</evidence>